<dbReference type="NCBIfam" id="TIGR00231">
    <property type="entry name" value="small_GTP"/>
    <property type="match status" value="1"/>
</dbReference>
<evidence type="ECO:0000256" key="8">
    <source>
        <dbReference type="ARBA" id="ARBA00031615"/>
    </source>
</evidence>
<dbReference type="Gene3D" id="3.40.50.300">
    <property type="entry name" value="P-loop containing nucleotide triphosphate hydrolases"/>
    <property type="match status" value="1"/>
</dbReference>
<keyword evidence="4" id="KW-0547">Nucleotide-binding</keyword>
<keyword evidence="5" id="KW-0648">Protein biosynthesis</keyword>
<dbReference type="EMBL" id="NVQC01000017">
    <property type="protein sequence ID" value="PTL36110.1"/>
    <property type="molecule type" value="Genomic_DNA"/>
</dbReference>
<dbReference type="GO" id="GO:0001514">
    <property type="term" value="P:selenocysteine incorporation"/>
    <property type="evidence" value="ECO:0007669"/>
    <property type="project" value="InterPro"/>
</dbReference>
<dbReference type="Pfam" id="PF03144">
    <property type="entry name" value="GTP_EFTU_D2"/>
    <property type="match status" value="1"/>
</dbReference>
<evidence type="ECO:0000313" key="11">
    <source>
        <dbReference type="Proteomes" id="UP000241436"/>
    </source>
</evidence>
<evidence type="ECO:0000256" key="7">
    <source>
        <dbReference type="ARBA" id="ARBA00025526"/>
    </source>
</evidence>
<dbReference type="OrthoDB" id="9804504at2"/>
<dbReference type="PANTHER" id="PTHR43721">
    <property type="entry name" value="ELONGATION FACTOR TU-RELATED"/>
    <property type="match status" value="1"/>
</dbReference>
<dbReference type="Gene3D" id="1.10.10.10">
    <property type="entry name" value="Winged helix-like DNA-binding domain superfamily/Winged helix DNA-binding domain"/>
    <property type="match status" value="1"/>
</dbReference>
<evidence type="ECO:0000256" key="6">
    <source>
        <dbReference type="ARBA" id="ARBA00023134"/>
    </source>
</evidence>
<dbReference type="SUPFAM" id="SSF50465">
    <property type="entry name" value="EF-Tu/eEF-1alpha/eIF2-gamma C-terminal domain"/>
    <property type="match status" value="1"/>
</dbReference>
<dbReference type="InterPro" id="IPR009001">
    <property type="entry name" value="Transl_elong_EF1A/Init_IF2_C"/>
</dbReference>
<dbReference type="SUPFAM" id="SSF52540">
    <property type="entry name" value="P-loop containing nucleoside triphosphate hydrolases"/>
    <property type="match status" value="1"/>
</dbReference>
<evidence type="ECO:0000259" key="9">
    <source>
        <dbReference type="PROSITE" id="PS51722"/>
    </source>
</evidence>
<dbReference type="SUPFAM" id="SSF50447">
    <property type="entry name" value="Translation proteins"/>
    <property type="match status" value="1"/>
</dbReference>
<evidence type="ECO:0000256" key="4">
    <source>
        <dbReference type="ARBA" id="ARBA00022741"/>
    </source>
</evidence>
<dbReference type="InterPro" id="IPR036390">
    <property type="entry name" value="WH_DNA-bd_sf"/>
</dbReference>
<reference evidence="11" key="2">
    <citation type="journal article" date="2018" name="Environ. Microbiol.">
        <title>Bloom of a denitrifying methanotroph, 'Candidatus Methylomirabilis limnetica', in a deep stratified lake.</title>
        <authorList>
            <person name="Graf J.S."/>
            <person name="Mayr M.J."/>
            <person name="Marchant H.K."/>
            <person name="Tienken D."/>
            <person name="Hach P.F."/>
            <person name="Brand A."/>
            <person name="Schubert C.J."/>
            <person name="Kuypers M.M."/>
            <person name="Milucka J."/>
        </authorList>
    </citation>
    <scope>NUCLEOTIDE SEQUENCE [LARGE SCALE GENOMIC DNA]</scope>
    <source>
        <strain evidence="11">Zug</strain>
    </source>
</reference>
<dbReference type="PROSITE" id="PS00301">
    <property type="entry name" value="G_TR_1"/>
    <property type="match status" value="1"/>
</dbReference>
<comment type="subcellular location">
    <subcellularLocation>
        <location evidence="1">Cytoplasm</location>
    </subcellularLocation>
</comment>
<reference evidence="10 11" key="1">
    <citation type="submission" date="2017-09" db="EMBL/GenBank/DDBJ databases">
        <title>Bloom of a denitrifying methanotroph, Candidatus Methylomirabilis limnetica, in a deep stratified lake.</title>
        <authorList>
            <person name="Graf J.S."/>
            <person name="Marchant H.K."/>
            <person name="Tienken D."/>
            <person name="Hach P.F."/>
            <person name="Brand A."/>
            <person name="Schubert C.J."/>
            <person name="Kuypers M.M."/>
            <person name="Milucka J."/>
        </authorList>
    </citation>
    <scope>NUCLEOTIDE SEQUENCE [LARGE SCALE GENOMIC DNA]</scope>
    <source>
        <strain evidence="10 11">Zug</strain>
    </source>
</reference>
<dbReference type="Gene3D" id="2.40.30.10">
    <property type="entry name" value="Translation factors"/>
    <property type="match status" value="1"/>
</dbReference>
<dbReference type="CDD" id="cd04171">
    <property type="entry name" value="SelB"/>
    <property type="match status" value="1"/>
</dbReference>
<dbReference type="PROSITE" id="PS51722">
    <property type="entry name" value="G_TR_2"/>
    <property type="match status" value="1"/>
</dbReference>
<dbReference type="InterPro" id="IPR005225">
    <property type="entry name" value="Small_GTP-bd"/>
</dbReference>
<proteinExistence type="predicted"/>
<evidence type="ECO:0000256" key="5">
    <source>
        <dbReference type="ARBA" id="ARBA00022917"/>
    </source>
</evidence>
<evidence type="ECO:0000256" key="1">
    <source>
        <dbReference type="ARBA" id="ARBA00004496"/>
    </source>
</evidence>
<dbReference type="GO" id="GO:0003723">
    <property type="term" value="F:RNA binding"/>
    <property type="evidence" value="ECO:0007669"/>
    <property type="project" value="InterPro"/>
</dbReference>
<comment type="caution">
    <text evidence="10">The sequence shown here is derived from an EMBL/GenBank/DDBJ whole genome shotgun (WGS) entry which is preliminary data.</text>
</comment>
<organism evidence="10 11">
    <name type="scientific">Candidatus Methylomirabilis limnetica</name>
    <dbReference type="NCBI Taxonomy" id="2033718"/>
    <lineage>
        <taxon>Bacteria</taxon>
        <taxon>Candidatus Methylomirabilota</taxon>
        <taxon>Candidatus Methylomirabilia</taxon>
        <taxon>Candidatus Methylomirabilales</taxon>
        <taxon>Candidatus Methylomirabilaceae</taxon>
        <taxon>Candidatus Methylomirabilis</taxon>
    </lineage>
</organism>
<keyword evidence="3" id="KW-0963">Cytoplasm</keyword>
<dbReference type="Gene3D" id="1.10.10.2770">
    <property type="match status" value="1"/>
</dbReference>
<dbReference type="InterPro" id="IPR036388">
    <property type="entry name" value="WH-like_DNA-bd_sf"/>
</dbReference>
<dbReference type="InterPro" id="IPR004161">
    <property type="entry name" value="EFTu-like_2"/>
</dbReference>
<dbReference type="Pfam" id="PF09106">
    <property type="entry name" value="WHD_2nd_SelB"/>
    <property type="match status" value="1"/>
</dbReference>
<dbReference type="RefSeq" id="WP_107561858.1">
    <property type="nucleotide sequence ID" value="NZ_NVQC01000017.1"/>
</dbReference>
<keyword evidence="11" id="KW-1185">Reference proteome</keyword>
<dbReference type="GO" id="GO:0003924">
    <property type="term" value="F:GTPase activity"/>
    <property type="evidence" value="ECO:0007669"/>
    <property type="project" value="InterPro"/>
</dbReference>
<feature type="domain" description="Tr-type G" evidence="9">
    <location>
        <begin position="1"/>
        <end position="174"/>
    </location>
</feature>
<dbReference type="Pfam" id="PF00009">
    <property type="entry name" value="GTP_EFTU"/>
    <property type="match status" value="1"/>
</dbReference>
<dbReference type="InterPro" id="IPR009000">
    <property type="entry name" value="Transl_B-barrel_sf"/>
</dbReference>
<dbReference type="InterPro" id="IPR015191">
    <property type="entry name" value="SelB_WHD4"/>
</dbReference>
<dbReference type="InterPro" id="IPR050055">
    <property type="entry name" value="EF-Tu_GTPase"/>
</dbReference>
<dbReference type="Proteomes" id="UP000241436">
    <property type="component" value="Unassembled WGS sequence"/>
</dbReference>
<dbReference type="GO" id="GO:0005525">
    <property type="term" value="F:GTP binding"/>
    <property type="evidence" value="ECO:0007669"/>
    <property type="project" value="UniProtKB-KW"/>
</dbReference>
<dbReference type="Pfam" id="PF25461">
    <property type="entry name" value="Beta-barrel_SelB"/>
    <property type="match status" value="1"/>
</dbReference>
<dbReference type="Pfam" id="PF09107">
    <property type="entry name" value="WHD_3rd_SelB"/>
    <property type="match status" value="1"/>
</dbReference>
<dbReference type="GO" id="GO:0005829">
    <property type="term" value="C:cytosol"/>
    <property type="evidence" value="ECO:0007669"/>
    <property type="project" value="TreeGrafter"/>
</dbReference>
<dbReference type="InterPro" id="IPR031157">
    <property type="entry name" value="G_TR_CS"/>
</dbReference>
<dbReference type="NCBIfam" id="TIGR00475">
    <property type="entry name" value="selB"/>
    <property type="match status" value="1"/>
</dbReference>
<dbReference type="InterPro" id="IPR015190">
    <property type="entry name" value="Elong_fac_SelB-wing-hlx_typ-2"/>
</dbReference>
<dbReference type="InterPro" id="IPR004535">
    <property type="entry name" value="Transl_elong_SelB"/>
</dbReference>
<protein>
    <recommendedName>
        <fullName evidence="2">Selenocysteine-specific elongation factor</fullName>
    </recommendedName>
    <alternativeName>
        <fullName evidence="8">SelB translation factor</fullName>
    </alternativeName>
</protein>
<comment type="function">
    <text evidence="7">Translation factor necessary for the incorporation of selenocysteine into proteins. It probably replaces EF-Tu for the insertion of selenocysteine directed by the UGA codon. SelB binds GTP and GDP.</text>
</comment>
<dbReference type="InterPro" id="IPR000795">
    <property type="entry name" value="T_Tr_GTP-bd_dom"/>
</dbReference>
<evidence type="ECO:0000256" key="2">
    <source>
        <dbReference type="ARBA" id="ARBA00015953"/>
    </source>
</evidence>
<dbReference type="InterPro" id="IPR057335">
    <property type="entry name" value="Beta-barrel_SelB"/>
</dbReference>
<dbReference type="PRINTS" id="PR00315">
    <property type="entry name" value="ELONGATNFCT"/>
</dbReference>
<evidence type="ECO:0000313" key="10">
    <source>
        <dbReference type="EMBL" id="PTL36110.1"/>
    </source>
</evidence>
<dbReference type="InterPro" id="IPR027417">
    <property type="entry name" value="P-loop_NTPase"/>
</dbReference>
<keyword evidence="10" id="KW-0251">Elongation factor</keyword>
<sequence>MKHIIIGTAGHIDHGKTALVKALTGIDTDRLKEEKERGISIELGFANLALSDDLQLGIVDVPGHERFVKTMLAGIGGIDLVVLVIGADEGVMPQTREHLHICELLQVKRGVVALTKVDLVEPDWLEMVQADLKGFLAGTFLENAPVVAVSAVTGQGLPQLRAVLREAAETIEPKRQDGIFRLPIDRIFSIKGFGTVVTGTLWSGTVRVGDEVVVLPLELRSRVRRLQVHGQTVEQAWAGQRIAINLPGLEVDQLNRGDLLAFPGALKPTKTFDGSLSLLKDAPRALRNRARVRFHLGTSEILARVVLLDREELKPGEETFAHLRLEGMASALAGDRYVIRSYSPAQTVGGGSILDPNPPVRRRAKAPLLEHLKVLQTGTSGQQVERLLLQAGPAPITLDALRVSASLDETTLRREITRLVEGGVAMTLGAKGDLGYVHRMSYDRLAADILSRLEDFHRQEPLKDGLPKEELRSKLRQVGPALFTRLLQDLAKTQRIAIDREKVRHFLHRPTLSAPEQAVKERLVAIYQKAGFQPPDLESALAQAGADSKTGITIFHRLADEGIVIKIKDHFYLHRDHYSRAKELLIGHFTLHAAISVQQFKELLGVSRKFAIPFLEHFDDTKLTRRHNDERVPYA</sequence>
<keyword evidence="6" id="KW-0342">GTP-binding</keyword>
<gene>
    <name evidence="10" type="primary">selB</name>
    <name evidence="10" type="ORF">CLG94_05440</name>
</gene>
<dbReference type="PANTHER" id="PTHR43721:SF22">
    <property type="entry name" value="ELONGATION FACTOR TU, MITOCHONDRIAL"/>
    <property type="match status" value="1"/>
</dbReference>
<dbReference type="CDD" id="cd15491">
    <property type="entry name" value="selB_III"/>
    <property type="match status" value="1"/>
</dbReference>
<dbReference type="SUPFAM" id="SSF46785">
    <property type="entry name" value="Winged helix' DNA-binding domain"/>
    <property type="match status" value="3"/>
</dbReference>
<accession>A0A2T4TYD1</accession>
<name>A0A2T4TYD1_9BACT</name>
<evidence type="ECO:0000256" key="3">
    <source>
        <dbReference type="ARBA" id="ARBA00022490"/>
    </source>
</evidence>
<dbReference type="CDD" id="cd03696">
    <property type="entry name" value="SelB_II"/>
    <property type="match status" value="1"/>
</dbReference>
<dbReference type="AlphaFoldDB" id="A0A2T4TYD1"/>
<dbReference type="GO" id="GO:0003746">
    <property type="term" value="F:translation elongation factor activity"/>
    <property type="evidence" value="ECO:0007669"/>
    <property type="project" value="UniProtKB-KW"/>
</dbReference>